<name>A0A6L5YTD9_9FIRM</name>
<dbReference type="RefSeq" id="WP_154430376.1">
    <property type="nucleotide sequence ID" value="NZ_VUNI01000018.1"/>
</dbReference>
<keyword evidence="1" id="KW-1133">Transmembrane helix</keyword>
<gene>
    <name evidence="2" type="ORF">FYJ75_10325</name>
</gene>
<keyword evidence="1" id="KW-0472">Membrane</keyword>
<reference evidence="2 3" key="1">
    <citation type="submission" date="2019-08" db="EMBL/GenBank/DDBJ databases">
        <title>In-depth cultivation of the pig gut microbiome towards novel bacterial diversity and tailored functional studies.</title>
        <authorList>
            <person name="Wylensek D."/>
            <person name="Hitch T.C.A."/>
            <person name="Clavel T."/>
        </authorList>
    </citation>
    <scope>NUCLEOTIDE SEQUENCE [LARGE SCALE GENOMIC DNA]</scope>
    <source>
        <strain evidence="2 3">MUC/MUC-530-WT-4D</strain>
    </source>
</reference>
<sequence>MSVKDVYLKTMKFNMIKLGLGAAVTAISLILLLMCGGLTYLCNNGVVTLVMFIIWIFGSCGAYKIIMNYIGYMIKAAHVAVISQAVTTGQIPENMVETGKNMVKERFVETNVYLVLDHLVSGAVKQLQKVVGNVGNALDFIPGMSGVTEFAQKFIGISLGYVDECCLGYSFLQKDKGAFEAGCDGVVIYFQNTKHLLKNAAVTTIVVMVSTFFAWMVPFLLLALIFGALQWNTTIAVVLAILIAICIKVAFIDSYMLVKMMFSYMEVAPQTEISFDLYEKLCKLSSNFKKLWEKAKAPAAA</sequence>
<organism evidence="2 3">
    <name type="scientific">Roseburia porci</name>
    <dbReference type="NCBI Taxonomy" id="2605790"/>
    <lineage>
        <taxon>Bacteria</taxon>
        <taxon>Bacillati</taxon>
        <taxon>Bacillota</taxon>
        <taxon>Clostridia</taxon>
        <taxon>Lachnospirales</taxon>
        <taxon>Lachnospiraceae</taxon>
        <taxon>Roseburia</taxon>
    </lineage>
</organism>
<dbReference type="AlphaFoldDB" id="A0A6L5YTD9"/>
<keyword evidence="1" id="KW-0812">Transmembrane</keyword>
<feature type="transmembrane region" description="Helical" evidence="1">
    <location>
        <begin position="46"/>
        <end position="66"/>
    </location>
</feature>
<feature type="transmembrane region" description="Helical" evidence="1">
    <location>
        <begin position="235"/>
        <end position="258"/>
    </location>
</feature>
<comment type="caution">
    <text evidence="2">The sequence shown here is derived from an EMBL/GenBank/DDBJ whole genome shotgun (WGS) entry which is preliminary data.</text>
</comment>
<evidence type="ECO:0000313" key="2">
    <source>
        <dbReference type="EMBL" id="MST75407.1"/>
    </source>
</evidence>
<protein>
    <submittedName>
        <fullName evidence="2">Uncharacterized protein</fullName>
    </submittedName>
</protein>
<accession>A0A6L5YTD9</accession>
<feature type="transmembrane region" description="Helical" evidence="1">
    <location>
        <begin position="20"/>
        <end position="40"/>
    </location>
</feature>
<evidence type="ECO:0000313" key="3">
    <source>
        <dbReference type="Proteomes" id="UP000474024"/>
    </source>
</evidence>
<keyword evidence="3" id="KW-1185">Reference proteome</keyword>
<feature type="transmembrane region" description="Helical" evidence="1">
    <location>
        <begin position="200"/>
        <end position="229"/>
    </location>
</feature>
<dbReference type="Proteomes" id="UP000474024">
    <property type="component" value="Unassembled WGS sequence"/>
</dbReference>
<proteinExistence type="predicted"/>
<evidence type="ECO:0000256" key="1">
    <source>
        <dbReference type="SAM" id="Phobius"/>
    </source>
</evidence>
<dbReference type="EMBL" id="VUNI01000018">
    <property type="protein sequence ID" value="MST75407.1"/>
    <property type="molecule type" value="Genomic_DNA"/>
</dbReference>